<organism evidence="2 3">
    <name type="scientific">Bacillus phage Bobb</name>
    <dbReference type="NCBI Taxonomy" id="1527469"/>
    <lineage>
        <taxon>Viruses</taxon>
        <taxon>Duplodnaviria</taxon>
        <taxon>Heunggongvirae</taxon>
        <taxon>Uroviricota</taxon>
        <taxon>Caudoviricetes</taxon>
        <taxon>Herelleviridae</taxon>
        <taxon>Bastillevirinae</taxon>
        <taxon>Agatevirus</taxon>
        <taxon>Agatevirus bobb</taxon>
    </lineage>
</organism>
<evidence type="ECO:0000256" key="1">
    <source>
        <dbReference type="SAM" id="Coils"/>
    </source>
</evidence>
<dbReference type="GeneID" id="20283535"/>
<accession>A0A076G6L1</accession>
<dbReference type="KEGG" id="vg:20283535"/>
<evidence type="ECO:0000313" key="2">
    <source>
        <dbReference type="EMBL" id="AII27902.1"/>
    </source>
</evidence>
<reference evidence="2 3" key="1">
    <citation type="submission" date="2014-06" db="EMBL/GenBank/DDBJ databases">
        <title>Bioinformatic genomic analysis of Bacillus phage Bobb.</title>
        <authorList>
            <person name="Lewis H.M.N."/>
            <person name="Temple L."/>
            <person name="Barth R.N."/>
            <person name="Bowles K.M."/>
            <person name="Churchin D.I."/>
            <person name="Scott-Croshaw C."/>
            <person name="Glasgow G.H."/>
            <person name="Gloe M.W."/>
            <person name="McGough T.M."/>
            <person name="Nutbrown S.A."/>
            <person name="Romulus S.R."/>
            <person name="Sanders K.A.M."/>
            <person name="Diachok C.R."/>
            <person name="Serigano J.P."/>
            <person name="Shin D."/>
            <person name="Suresh M.H."/>
            <person name="Conner A.R.N."/>
            <person name="Korba R.M."/>
            <person name="Livermore R.J."/>
            <person name="Rohlf M.B."/>
            <person name="Utterback S.D."/>
            <person name="Wilson V.E."/>
        </authorList>
    </citation>
    <scope>NUCLEOTIDE SEQUENCE [LARGE SCALE GENOMIC DNA]</scope>
</reference>
<keyword evidence="1" id="KW-0175">Coiled coil</keyword>
<sequence length="96" mass="11431">MTHSQPSCYTRVRNKQYIITKERMTMMTLAELKDKQAQLEEKLDELERLIDEYEDADYTGAELDEAAEDFHRTQEELWEVKDAIVSLEYTPRTIKL</sequence>
<dbReference type="Proteomes" id="UP000028664">
    <property type="component" value="Segment"/>
</dbReference>
<keyword evidence="3" id="KW-1185">Reference proteome</keyword>
<evidence type="ECO:0000313" key="3">
    <source>
        <dbReference type="Proteomes" id="UP000028664"/>
    </source>
</evidence>
<protein>
    <submittedName>
        <fullName evidence="2">Uncharacterized protein</fullName>
    </submittedName>
</protein>
<proteinExistence type="predicted"/>
<dbReference type="RefSeq" id="YP_009056270.1">
    <property type="nucleotide sequence ID" value="NC_024792.1"/>
</dbReference>
<feature type="coiled-coil region" evidence="1">
    <location>
        <begin position="29"/>
        <end position="59"/>
    </location>
</feature>
<dbReference type="EMBL" id="KM051843">
    <property type="protein sequence ID" value="AII27902.1"/>
    <property type="molecule type" value="Genomic_DNA"/>
</dbReference>
<name>A0A076G6L1_9CAUD</name>